<dbReference type="RefSeq" id="WP_309853697.1">
    <property type="nucleotide sequence ID" value="NZ_JAVDQJ010000004.1"/>
</dbReference>
<dbReference type="AlphaFoldDB" id="A0AAE3XE35"/>
<dbReference type="Proteomes" id="UP001185331">
    <property type="component" value="Unassembled WGS sequence"/>
</dbReference>
<dbReference type="EMBL" id="JAVDQK010000005">
    <property type="protein sequence ID" value="MDR6218904.1"/>
    <property type="molecule type" value="Genomic_DNA"/>
</dbReference>
<accession>A0AAE3XE35</accession>
<name>A0AAE3XE35_9DEIO</name>
<organism evidence="1 2">
    <name type="scientific">Deinococcus soli</name>
    <name type="common">ex Cha et al. 2016</name>
    <dbReference type="NCBI Taxonomy" id="1309411"/>
    <lineage>
        <taxon>Bacteria</taxon>
        <taxon>Thermotogati</taxon>
        <taxon>Deinococcota</taxon>
        <taxon>Deinococci</taxon>
        <taxon>Deinococcales</taxon>
        <taxon>Deinococcaceae</taxon>
        <taxon>Deinococcus</taxon>
    </lineage>
</organism>
<evidence type="ECO:0000313" key="2">
    <source>
        <dbReference type="Proteomes" id="UP001185331"/>
    </source>
</evidence>
<gene>
    <name evidence="1" type="ORF">J2Y00_002501</name>
</gene>
<proteinExistence type="predicted"/>
<protein>
    <submittedName>
        <fullName evidence="1">Uncharacterized protein</fullName>
    </submittedName>
</protein>
<reference evidence="1" key="1">
    <citation type="submission" date="2023-07" db="EMBL/GenBank/DDBJ databases">
        <title>Sorghum-associated microbial communities from plants grown in Nebraska, USA.</title>
        <authorList>
            <person name="Schachtman D."/>
        </authorList>
    </citation>
    <scope>NUCLEOTIDE SEQUENCE</scope>
    <source>
        <strain evidence="1">BE330</strain>
    </source>
</reference>
<evidence type="ECO:0000313" key="1">
    <source>
        <dbReference type="EMBL" id="MDR6218904.1"/>
    </source>
</evidence>
<comment type="caution">
    <text evidence="1">The sequence shown here is derived from an EMBL/GenBank/DDBJ whole genome shotgun (WGS) entry which is preliminary data.</text>
</comment>
<sequence>MNALLIGTLRLTRAARDDADQDGGDGPAWLPQLFVAGLPLPRFAAAMVARARAAGRSWPDGLVPRPEDGYFRLHPDVRLGRAEQPLVVACCPCGMPECGSTCARVQTAEISGIPGLLLSGWHTRLNPDHDLPVGDVFIPFEAWPAPVRGSFIQELLDVPDAARATWAAQQPWMLAAAREAAAGVRDPWGRTLDARRWDGVARAQSRANLAAIRQPEQPGITLQRTLSRLDILERRVRRDAPEDLERQLGALAAQREDAQRAHDTQVHLATLNRRDRRVARRAALRAQFGACTQAEARAAQDAEYARAQARVRAALGF</sequence>